<dbReference type="EMBL" id="VSSQ01002321">
    <property type="protein sequence ID" value="MPM14690.1"/>
    <property type="molecule type" value="Genomic_DNA"/>
</dbReference>
<comment type="caution">
    <text evidence="1">The sequence shown here is derived from an EMBL/GenBank/DDBJ whole genome shotgun (WGS) entry which is preliminary data.</text>
</comment>
<evidence type="ECO:0000313" key="1">
    <source>
        <dbReference type="EMBL" id="MPM14690.1"/>
    </source>
</evidence>
<reference evidence="1" key="1">
    <citation type="submission" date="2019-08" db="EMBL/GenBank/DDBJ databases">
        <authorList>
            <person name="Kucharzyk K."/>
            <person name="Murdoch R.W."/>
            <person name="Higgins S."/>
            <person name="Loffler F."/>
        </authorList>
    </citation>
    <scope>NUCLEOTIDE SEQUENCE</scope>
</reference>
<name>A0A644XEP0_9ZZZZ</name>
<dbReference type="AlphaFoldDB" id="A0A644XEP0"/>
<protein>
    <submittedName>
        <fullName evidence="1">Uncharacterized protein</fullName>
    </submittedName>
</protein>
<sequence length="439" mass="48618">MNIKFLLLLLGISLLMYSCGGDNEAVISRIAPPVKNVDAGKVKFLVDPTKDTLLKIESGSSIFIPANTLVDADNKPCEGPAEIRFEEYLNQADIILSGIPMEYDSAGESYIFESAGMFTIDALSENGEKLGIAEGKTVTVSQISTWADKSSGYNFYQFDTVAGQWRYLTTQVAEPAAPEPAIIETEKSADVKIKKSVRTVDDFVFDIDVNYTMYSELASMKDIMWKFSGNSKYPDPEKEQWIFDRTWPETTIERDQDQKGAYIIALRSSNTSFTTSVLPVSIDPATDGDIAAQAEKSVSLLGTQTAQMLVYDRTMQLSNFGVCNWDRIFAEVASPKKVHINFSLDGRQVPASYRIYQVYTNNNAVAECMPDKNSYVSLVPDVSLGFVYIAIDSDGNALVGRNTSRLYKASGSEPVDFELVKDSRVVKSRDDLLDIVMQV</sequence>
<organism evidence="1">
    <name type="scientific">bioreactor metagenome</name>
    <dbReference type="NCBI Taxonomy" id="1076179"/>
    <lineage>
        <taxon>unclassified sequences</taxon>
        <taxon>metagenomes</taxon>
        <taxon>ecological metagenomes</taxon>
    </lineage>
</organism>
<accession>A0A644XEP0</accession>
<gene>
    <name evidence="1" type="ORF">SDC9_61054</name>
</gene>
<dbReference type="PROSITE" id="PS51257">
    <property type="entry name" value="PROKAR_LIPOPROTEIN"/>
    <property type="match status" value="1"/>
</dbReference>
<proteinExistence type="predicted"/>